<dbReference type="EMBL" id="LJIG01022904">
    <property type="protein sequence ID" value="KRT78133.1"/>
    <property type="molecule type" value="Genomic_DNA"/>
</dbReference>
<keyword evidence="9" id="KW-0418">Kinase</keyword>
<name>A0A0T6AT88_9SCAR</name>
<dbReference type="PROSITE" id="PS00108">
    <property type="entry name" value="PROTEIN_KINASE_ST"/>
    <property type="match status" value="1"/>
</dbReference>
<dbReference type="PROSITE" id="PS50011">
    <property type="entry name" value="PROTEIN_KINASE_DOM"/>
    <property type="match status" value="1"/>
</dbReference>
<keyword evidence="5 7" id="KW-0067">ATP-binding</keyword>
<evidence type="ECO:0000256" key="3">
    <source>
        <dbReference type="ARBA" id="ARBA00022741"/>
    </source>
</evidence>
<evidence type="ECO:0000256" key="5">
    <source>
        <dbReference type="ARBA" id="ARBA00022840"/>
    </source>
</evidence>
<dbReference type="InterPro" id="IPR008271">
    <property type="entry name" value="Ser/Thr_kinase_AS"/>
</dbReference>
<dbReference type="Gene3D" id="1.10.510.10">
    <property type="entry name" value="Transferase(Phosphotransferase) domain 1"/>
    <property type="match status" value="1"/>
</dbReference>
<dbReference type="InterPro" id="IPR017441">
    <property type="entry name" value="Protein_kinase_ATP_BS"/>
</dbReference>
<dbReference type="GO" id="GO:0005634">
    <property type="term" value="C:nucleus"/>
    <property type="evidence" value="ECO:0007669"/>
    <property type="project" value="TreeGrafter"/>
</dbReference>
<evidence type="ECO:0000256" key="7">
    <source>
        <dbReference type="PROSITE-ProRule" id="PRU10141"/>
    </source>
</evidence>
<dbReference type="InterPro" id="IPR011009">
    <property type="entry name" value="Kinase-like_dom_sf"/>
</dbReference>
<dbReference type="CDD" id="cd13981">
    <property type="entry name" value="STKc_Bub1_BubR1"/>
    <property type="match status" value="1"/>
</dbReference>
<feature type="binding site" evidence="7">
    <location>
        <position position="470"/>
    </location>
    <ligand>
        <name>ATP</name>
        <dbReference type="ChEBI" id="CHEBI:30616"/>
    </ligand>
</feature>
<dbReference type="SMART" id="SM00220">
    <property type="entry name" value="S_TKc"/>
    <property type="match status" value="1"/>
</dbReference>
<dbReference type="GO" id="GO:0032991">
    <property type="term" value="C:protein-containing complex"/>
    <property type="evidence" value="ECO:0007669"/>
    <property type="project" value="UniProtKB-ARBA"/>
</dbReference>
<dbReference type="InterPro" id="IPR000719">
    <property type="entry name" value="Prot_kinase_dom"/>
</dbReference>
<evidence type="ECO:0000256" key="2">
    <source>
        <dbReference type="ARBA" id="ARBA00022454"/>
    </source>
</evidence>
<keyword evidence="3 7" id="KW-0547">Nucleotide-binding</keyword>
<dbReference type="GO" id="GO:0007094">
    <property type="term" value="P:mitotic spindle assembly checkpoint signaling"/>
    <property type="evidence" value="ECO:0007669"/>
    <property type="project" value="InterPro"/>
</dbReference>
<feature type="domain" description="Protein kinase" evidence="8">
    <location>
        <begin position="441"/>
        <end position="719"/>
    </location>
</feature>
<dbReference type="GO" id="GO:0051754">
    <property type="term" value="P:meiotic sister chromatid cohesion, centromeric"/>
    <property type="evidence" value="ECO:0007669"/>
    <property type="project" value="TreeGrafter"/>
</dbReference>
<protein>
    <submittedName>
        <fullName evidence="9">Protein kinase</fullName>
    </submittedName>
</protein>
<keyword evidence="9" id="KW-0808">Transferase</keyword>
<dbReference type="SUPFAM" id="SSF56112">
    <property type="entry name" value="Protein kinase-like (PK-like)"/>
    <property type="match status" value="1"/>
</dbReference>
<dbReference type="PROSITE" id="PS00107">
    <property type="entry name" value="PROTEIN_KINASE_ATP"/>
    <property type="match status" value="1"/>
</dbReference>
<dbReference type="PANTHER" id="PTHR14030">
    <property type="entry name" value="MITOTIC CHECKPOINT SERINE/THREONINE-PROTEIN KINASE BUB1"/>
    <property type="match status" value="1"/>
</dbReference>
<dbReference type="OrthoDB" id="248495at2759"/>
<gene>
    <name evidence="9" type="ORF">AMK59_7232</name>
</gene>
<keyword evidence="10" id="KW-1185">Reference proteome</keyword>
<dbReference type="GO" id="GO:0000776">
    <property type="term" value="C:kinetochore"/>
    <property type="evidence" value="ECO:0007669"/>
    <property type="project" value="UniProtKB-KW"/>
</dbReference>
<organism evidence="9 10">
    <name type="scientific">Oryctes borbonicus</name>
    <dbReference type="NCBI Taxonomy" id="1629725"/>
    <lineage>
        <taxon>Eukaryota</taxon>
        <taxon>Metazoa</taxon>
        <taxon>Ecdysozoa</taxon>
        <taxon>Arthropoda</taxon>
        <taxon>Hexapoda</taxon>
        <taxon>Insecta</taxon>
        <taxon>Pterygota</taxon>
        <taxon>Neoptera</taxon>
        <taxon>Endopterygota</taxon>
        <taxon>Coleoptera</taxon>
        <taxon>Polyphaga</taxon>
        <taxon>Scarabaeiformia</taxon>
        <taxon>Scarabaeidae</taxon>
        <taxon>Dynastinae</taxon>
        <taxon>Oryctes</taxon>
    </lineage>
</organism>
<evidence type="ECO:0000256" key="6">
    <source>
        <dbReference type="ARBA" id="ARBA00023328"/>
    </source>
</evidence>
<dbReference type="InterPro" id="IPR015661">
    <property type="entry name" value="Bub1/Mad3"/>
</dbReference>
<dbReference type="Pfam" id="PF00069">
    <property type="entry name" value="Pkinase"/>
    <property type="match status" value="1"/>
</dbReference>
<dbReference type="Proteomes" id="UP000051574">
    <property type="component" value="Unassembled WGS sequence"/>
</dbReference>
<keyword evidence="6" id="KW-0137">Centromere</keyword>
<comment type="caution">
    <text evidence="9">The sequence shown here is derived from an EMBL/GenBank/DDBJ whole genome shotgun (WGS) entry which is preliminary data.</text>
</comment>
<comment type="subcellular location">
    <subcellularLocation>
        <location evidence="1">Chromosome</location>
        <location evidence="1">Centromere</location>
        <location evidence="1">Kinetochore</location>
    </subcellularLocation>
</comment>
<evidence type="ECO:0000259" key="8">
    <source>
        <dbReference type="PROSITE" id="PS50011"/>
    </source>
</evidence>
<evidence type="ECO:0000313" key="10">
    <source>
        <dbReference type="Proteomes" id="UP000051574"/>
    </source>
</evidence>
<proteinExistence type="predicted"/>
<evidence type="ECO:0000313" key="9">
    <source>
        <dbReference type="EMBL" id="KRT78133.1"/>
    </source>
</evidence>
<evidence type="ECO:0000256" key="1">
    <source>
        <dbReference type="ARBA" id="ARBA00004629"/>
    </source>
</evidence>
<keyword evidence="2" id="KW-0158">Chromosome</keyword>
<reference evidence="9 10" key="1">
    <citation type="submission" date="2015-09" db="EMBL/GenBank/DDBJ databases">
        <title>Draft genome of the scarab beetle Oryctes borbonicus.</title>
        <authorList>
            <person name="Meyer J.M."/>
            <person name="Markov G.V."/>
            <person name="Baskaran P."/>
            <person name="Herrmann M."/>
            <person name="Sommer R.J."/>
            <person name="Roedelsperger C."/>
        </authorList>
    </citation>
    <scope>NUCLEOTIDE SEQUENCE [LARGE SCALE GENOMIC DNA]</scope>
    <source>
        <strain evidence="9">OB123</strain>
        <tissue evidence="9">Whole animal</tissue>
    </source>
</reference>
<dbReference type="PANTHER" id="PTHR14030:SF4">
    <property type="entry name" value="BUB1 KINASE, ISOFORM A-RELATED"/>
    <property type="match status" value="1"/>
</dbReference>
<dbReference type="AlphaFoldDB" id="A0A0T6AT88"/>
<dbReference type="GO" id="GO:0005524">
    <property type="term" value="F:ATP binding"/>
    <property type="evidence" value="ECO:0007669"/>
    <property type="project" value="UniProtKB-UniRule"/>
</dbReference>
<accession>A0A0T6AT88</accession>
<dbReference type="GO" id="GO:0004672">
    <property type="term" value="F:protein kinase activity"/>
    <property type="evidence" value="ECO:0007669"/>
    <property type="project" value="InterPro"/>
</dbReference>
<sequence>MEYSIEEIKARQYLIRPNNSLKVSYCETEQAIQSILNEKQTSTGAIRKSSYLHHHNSIVQQPNQSSPYQTIDYQSLQQSSEVMHSCSNSGSTSNLIYQDQENQPHLIHANYQMESKENVWSHPLHEQPQQVLQHQHNSQAPYIASPQHQLRMDTFTTIEAIWGSPKESRSDAMYGDSGVLQMHPKGASMKTPIKILSDDDLAETGSRGGLDIAATAQPVDGAIINLEEDTNSSYGEALSYQGMESQGNFDITNTQMFNFNLTAMKVSTPAPERLNVIVNHADVDSSKKQLFNTEEKALSTIFEETKSYALTSSSGSSLGTQSRKINHTNFTPEQNSYSSNLAQNLKANAALRSSLLGDYMDCQSQQSSPVTEVPPPISTVKPTAITPLTKAPSDPFHGSLIKMLLERINFPGQHTYGYRKTYTVPKLNVKKEMIAIGDDKYFVEKMLGKGTYGSVFKAVDCQTKEVVALKFQKPANKWEFYICRELQARLADHPLKEKFMDVSIGYFNEQASILVSDFSPNGSLLDVANAIKQKSGRTMKETLCVYFCIEMLEIVSAMHQAKIIHADVKPDNFLVQLNDNNVTLQLIDFGCSIDMAMFPPDTTFNRRVRTEDFVCCEMHDGRPWSYHTDLFCVAATAHVLLFDKYIQMQKKDGHWSITQRFTRYWRVDCWNMFFSNLLNQHTGPAKVEPLVAMLNNALDLSMDDFNTEMRFLVNLLKGR</sequence>
<keyword evidence="4" id="KW-0995">Kinetochore</keyword>
<evidence type="ECO:0000256" key="4">
    <source>
        <dbReference type="ARBA" id="ARBA00022838"/>
    </source>
</evidence>